<dbReference type="PANTHER" id="PTHR30026:SF20">
    <property type="entry name" value="OUTER MEMBRANE PROTEIN TOLC"/>
    <property type="match status" value="1"/>
</dbReference>
<keyword evidence="9" id="KW-0732">Signal</keyword>
<reference evidence="10" key="1">
    <citation type="journal article" date="2021" name="PeerJ">
        <title>Extensive microbial diversity within the chicken gut microbiome revealed by metagenomics and culture.</title>
        <authorList>
            <person name="Gilroy R."/>
            <person name="Ravi A."/>
            <person name="Getino M."/>
            <person name="Pursley I."/>
            <person name="Horton D.L."/>
            <person name="Alikhan N.F."/>
            <person name="Baker D."/>
            <person name="Gharbi K."/>
            <person name="Hall N."/>
            <person name="Watson M."/>
            <person name="Adriaenssens E.M."/>
            <person name="Foster-Nyarko E."/>
            <person name="Jarju S."/>
            <person name="Secka A."/>
            <person name="Antonio M."/>
            <person name="Oren A."/>
            <person name="Chaudhuri R.R."/>
            <person name="La Ragione R."/>
            <person name="Hildebrand F."/>
            <person name="Pallen M.J."/>
        </authorList>
    </citation>
    <scope>NUCLEOTIDE SEQUENCE</scope>
    <source>
        <strain evidence="10">23274</strain>
    </source>
</reference>
<dbReference type="GO" id="GO:1990281">
    <property type="term" value="C:efflux pump complex"/>
    <property type="evidence" value="ECO:0007669"/>
    <property type="project" value="TreeGrafter"/>
</dbReference>
<organism evidence="10 11">
    <name type="scientific">Candidatus Odoribacter faecigallinarum</name>
    <dbReference type="NCBI Taxonomy" id="2838706"/>
    <lineage>
        <taxon>Bacteria</taxon>
        <taxon>Pseudomonadati</taxon>
        <taxon>Bacteroidota</taxon>
        <taxon>Bacteroidia</taxon>
        <taxon>Bacteroidales</taxon>
        <taxon>Odoribacteraceae</taxon>
        <taxon>Odoribacter</taxon>
    </lineage>
</organism>
<evidence type="ECO:0000256" key="2">
    <source>
        <dbReference type="ARBA" id="ARBA00007613"/>
    </source>
</evidence>
<dbReference type="Proteomes" id="UP000824202">
    <property type="component" value="Unassembled WGS sequence"/>
</dbReference>
<evidence type="ECO:0000256" key="8">
    <source>
        <dbReference type="SAM" id="Coils"/>
    </source>
</evidence>
<dbReference type="EMBL" id="DXFT01000103">
    <property type="protein sequence ID" value="HIX03555.1"/>
    <property type="molecule type" value="Genomic_DNA"/>
</dbReference>
<keyword evidence="7" id="KW-0998">Cell outer membrane</keyword>
<evidence type="ECO:0000313" key="10">
    <source>
        <dbReference type="EMBL" id="HIX03555.1"/>
    </source>
</evidence>
<dbReference type="PANTHER" id="PTHR30026">
    <property type="entry name" value="OUTER MEMBRANE PROTEIN TOLC"/>
    <property type="match status" value="1"/>
</dbReference>
<dbReference type="AlphaFoldDB" id="A0A9D1UZY5"/>
<evidence type="ECO:0000313" key="11">
    <source>
        <dbReference type="Proteomes" id="UP000824202"/>
    </source>
</evidence>
<evidence type="ECO:0000256" key="9">
    <source>
        <dbReference type="SAM" id="SignalP"/>
    </source>
</evidence>
<comment type="subcellular location">
    <subcellularLocation>
        <location evidence="1">Cell outer membrane</location>
    </subcellularLocation>
</comment>
<evidence type="ECO:0000256" key="4">
    <source>
        <dbReference type="ARBA" id="ARBA00022452"/>
    </source>
</evidence>
<feature type="signal peptide" evidence="9">
    <location>
        <begin position="1"/>
        <end position="20"/>
    </location>
</feature>
<evidence type="ECO:0000256" key="6">
    <source>
        <dbReference type="ARBA" id="ARBA00023136"/>
    </source>
</evidence>
<keyword evidence="6" id="KW-0472">Membrane</keyword>
<protein>
    <submittedName>
        <fullName evidence="10">TolC family protein</fullName>
    </submittedName>
</protein>
<evidence type="ECO:0000256" key="1">
    <source>
        <dbReference type="ARBA" id="ARBA00004442"/>
    </source>
</evidence>
<dbReference type="GO" id="GO:0009279">
    <property type="term" value="C:cell outer membrane"/>
    <property type="evidence" value="ECO:0007669"/>
    <property type="project" value="UniProtKB-SubCell"/>
</dbReference>
<feature type="chain" id="PRO_5038963882" evidence="9">
    <location>
        <begin position="21"/>
        <end position="437"/>
    </location>
</feature>
<dbReference type="Pfam" id="PF02321">
    <property type="entry name" value="OEP"/>
    <property type="match status" value="2"/>
</dbReference>
<proteinExistence type="inferred from homology"/>
<dbReference type="SUPFAM" id="SSF56954">
    <property type="entry name" value="Outer membrane efflux proteins (OEP)"/>
    <property type="match status" value="1"/>
</dbReference>
<keyword evidence="3" id="KW-0813">Transport</keyword>
<dbReference type="GO" id="GO:0015562">
    <property type="term" value="F:efflux transmembrane transporter activity"/>
    <property type="evidence" value="ECO:0007669"/>
    <property type="project" value="InterPro"/>
</dbReference>
<evidence type="ECO:0000256" key="7">
    <source>
        <dbReference type="ARBA" id="ARBA00023237"/>
    </source>
</evidence>
<comment type="similarity">
    <text evidence="2">Belongs to the outer membrane factor (OMF) (TC 1.B.17) family.</text>
</comment>
<feature type="coiled-coil region" evidence="8">
    <location>
        <begin position="35"/>
        <end position="62"/>
    </location>
</feature>
<dbReference type="InterPro" id="IPR003423">
    <property type="entry name" value="OMP_efflux"/>
</dbReference>
<dbReference type="Gene3D" id="1.20.1600.10">
    <property type="entry name" value="Outer membrane efflux proteins (OEP)"/>
    <property type="match status" value="1"/>
</dbReference>
<comment type="caution">
    <text evidence="10">The sequence shown here is derived from an EMBL/GenBank/DDBJ whole genome shotgun (WGS) entry which is preliminary data.</text>
</comment>
<gene>
    <name evidence="10" type="ORF">H9863_05510</name>
</gene>
<dbReference type="InterPro" id="IPR051906">
    <property type="entry name" value="TolC-like"/>
</dbReference>
<dbReference type="GO" id="GO:0015288">
    <property type="term" value="F:porin activity"/>
    <property type="evidence" value="ECO:0007669"/>
    <property type="project" value="TreeGrafter"/>
</dbReference>
<accession>A0A9D1UZY5</accession>
<keyword evidence="5" id="KW-0812">Transmembrane</keyword>
<sequence length="437" mass="48839">MIRIILTCSLLLASTASVMAQQPLRLSQQDCRERAIAHSEDLQQANNAIQQAKLDRKIANTAYLPNLEGSATGAYVLPDIDVMGSELRMRGMYMAGITLTQPIYTGGSITTGRRLAQIGEKSAAEQERLTRMEVIADADNAYWTYIAVRRKVQMTGQYKRQMDTLYRQTQTAVQAGMATDNDLLRIEAQRSNLAYQLQRAENGADLCRMSLCRIIGVAADTPILPTDTIIQCAVPGTLDTNTTARPELRLLQMQIDANEQQVRMNQSKLLPTVGLSAGYTYYGNIKMAGTADAGNGTLIPYTQEFRDGIGMAMLAVQIPIFHWGEGHKKVRRAQYDLENARLELQKNSRLLDLELQQAIRNVQDGYRLITAADIALRQAEENLRVMRNRYAASMSPLTDLLDAQSQWQEASSNLIEAQTQYKIYETEYLRAAGWLAD</sequence>
<evidence type="ECO:0000256" key="3">
    <source>
        <dbReference type="ARBA" id="ARBA00022448"/>
    </source>
</evidence>
<keyword evidence="8" id="KW-0175">Coiled coil</keyword>
<evidence type="ECO:0000256" key="5">
    <source>
        <dbReference type="ARBA" id="ARBA00022692"/>
    </source>
</evidence>
<keyword evidence="4" id="KW-1134">Transmembrane beta strand</keyword>
<reference evidence="10" key="2">
    <citation type="submission" date="2021-04" db="EMBL/GenBank/DDBJ databases">
        <authorList>
            <person name="Gilroy R."/>
        </authorList>
    </citation>
    <scope>NUCLEOTIDE SEQUENCE</scope>
    <source>
        <strain evidence="10">23274</strain>
    </source>
</reference>
<name>A0A9D1UZY5_9BACT</name>